<sequence>MEALQALVLTNAQLRKLLTEAAKQGAALAVRELRADLHQTPEDASLQKLHAYLAGPASLANPQGHWAHSGIIRQIQPTARGKPKSTACFMKFQRETGLSGCPTRQSPAYSKRREWSLADIGLAWNAYYRQR</sequence>
<name>A0ABU4ZC71_9HYPH</name>
<keyword evidence="2" id="KW-1185">Reference proteome</keyword>
<protein>
    <recommendedName>
        <fullName evidence="3">Transposase</fullName>
    </recommendedName>
</protein>
<organism evidence="1 2">
    <name type="scientific">Mesorhizobium captivum</name>
    <dbReference type="NCBI Taxonomy" id="3072319"/>
    <lineage>
        <taxon>Bacteria</taxon>
        <taxon>Pseudomonadati</taxon>
        <taxon>Pseudomonadota</taxon>
        <taxon>Alphaproteobacteria</taxon>
        <taxon>Hyphomicrobiales</taxon>
        <taxon>Phyllobacteriaceae</taxon>
        <taxon>Mesorhizobium</taxon>
    </lineage>
</organism>
<evidence type="ECO:0008006" key="3">
    <source>
        <dbReference type="Google" id="ProtNLM"/>
    </source>
</evidence>
<accession>A0ABU4ZC71</accession>
<evidence type="ECO:0000313" key="2">
    <source>
        <dbReference type="Proteomes" id="UP001271249"/>
    </source>
</evidence>
<gene>
    <name evidence="1" type="ORF">RFN29_34120</name>
</gene>
<evidence type="ECO:0000313" key="1">
    <source>
        <dbReference type="EMBL" id="MDX8496548.1"/>
    </source>
</evidence>
<dbReference type="Proteomes" id="UP001271249">
    <property type="component" value="Unassembled WGS sequence"/>
</dbReference>
<dbReference type="RefSeq" id="WP_320230204.1">
    <property type="nucleotide sequence ID" value="NZ_JAVIJC010000069.1"/>
</dbReference>
<reference evidence="1 2" key="1">
    <citation type="submission" date="2023-08" db="EMBL/GenBank/DDBJ databases">
        <title>Implementing the SeqCode for naming new Mesorhizobium species isolated from Vachellia karroo root nodules.</title>
        <authorList>
            <person name="Van Lill M."/>
        </authorList>
    </citation>
    <scope>NUCLEOTIDE SEQUENCE [LARGE SCALE GENOMIC DNA]</scope>
    <source>
        <strain evidence="1 2">VK22B</strain>
    </source>
</reference>
<dbReference type="EMBL" id="JAVIJC010000069">
    <property type="protein sequence ID" value="MDX8496548.1"/>
    <property type="molecule type" value="Genomic_DNA"/>
</dbReference>
<proteinExistence type="predicted"/>
<comment type="caution">
    <text evidence="1">The sequence shown here is derived from an EMBL/GenBank/DDBJ whole genome shotgun (WGS) entry which is preliminary data.</text>
</comment>